<dbReference type="SUPFAM" id="SSF53697">
    <property type="entry name" value="SIS domain"/>
    <property type="match status" value="1"/>
</dbReference>
<gene>
    <name evidence="3" type="ORF">SKUN_00277</name>
</gene>
<dbReference type="Pfam" id="PF01418">
    <property type="entry name" value="HTH_6"/>
    <property type="match status" value="1"/>
</dbReference>
<dbReference type="InterPro" id="IPR046348">
    <property type="entry name" value="SIS_dom_sf"/>
</dbReference>
<dbReference type="KEGG" id="skn:SKUN_00277"/>
<dbReference type="InterPro" id="IPR009057">
    <property type="entry name" value="Homeodomain-like_sf"/>
</dbReference>
<dbReference type="STRING" id="273035.SKUN_00277"/>
<dbReference type="PROSITE" id="PS51071">
    <property type="entry name" value="HTH_RPIR"/>
    <property type="match status" value="1"/>
</dbReference>
<dbReference type="PATRIC" id="fig|273035.7.peg.320"/>
<reference evidence="3 4" key="1">
    <citation type="journal article" date="2015" name="Genome Announc.">
        <title>Complete Genome Sequence of Spiroplasma kunkelii Strain CR2-3x, Causal Agent of Corn Stunt Disease in Zea mays L.</title>
        <authorList>
            <person name="Davis R.E."/>
            <person name="Shao J."/>
            <person name="Dally E.L."/>
            <person name="Zhao Y."/>
            <person name="Gasparich G.E."/>
            <person name="Gaynor B.J."/>
            <person name="Athey J.C."/>
            <person name="Harrison N.A."/>
            <person name="Donofrio N."/>
        </authorList>
    </citation>
    <scope>NUCLEOTIDE SEQUENCE [LARGE SCALE GENOMIC DNA]</scope>
    <source>
        <strain evidence="3 4">CR2-3x</strain>
    </source>
</reference>
<dbReference type="InterPro" id="IPR000281">
    <property type="entry name" value="HTH_RpiR"/>
</dbReference>
<dbReference type="EMBL" id="CP010899">
    <property type="protein sequence ID" value="ALA97197.1"/>
    <property type="molecule type" value="Genomic_DNA"/>
</dbReference>
<sequence>MASFLSKLETFDSKNFTKKENEIIKYIKENMKEVTTKNIEVLAQQVNTGYSAIYGLLRKMQINGYRDFLIAIAADIEIKSLDFENMESLMKKTYFDILNQNDTMIDNEKVNQTINAIKGAYRIFVIGMGSTNALSQTLALELYRFGFNAFNLNENEEDLMVRSRIMNKNDLILAYSLFGDNESVNKALTIAKEKGVTIVVISGKDMSKAVKLANLSHIISTPNQRVNDHKIYVNKLLPWMYFTDDLINKVWSSDIVDKDFVMSQQDNRWDY</sequence>
<organism evidence="3 4">
    <name type="scientific">Spiroplasma kunkelii CR2-3x</name>
    <dbReference type="NCBI Taxonomy" id="273035"/>
    <lineage>
        <taxon>Bacteria</taxon>
        <taxon>Bacillati</taxon>
        <taxon>Mycoplasmatota</taxon>
        <taxon>Mollicutes</taxon>
        <taxon>Entomoplasmatales</taxon>
        <taxon>Spiroplasmataceae</taxon>
        <taxon>Spiroplasma</taxon>
    </lineage>
</organism>
<keyword evidence="4" id="KW-1185">Reference proteome</keyword>
<feature type="domain" description="HTH rpiR-type" evidence="1">
    <location>
        <begin position="3"/>
        <end position="79"/>
    </location>
</feature>
<dbReference type="InterPro" id="IPR001347">
    <property type="entry name" value="SIS_dom"/>
</dbReference>
<name>A0A0K2JFJ5_SPIKU</name>
<dbReference type="Gene3D" id="1.10.10.10">
    <property type="entry name" value="Winged helix-like DNA-binding domain superfamily/Winged helix DNA-binding domain"/>
    <property type="match status" value="1"/>
</dbReference>
<dbReference type="GO" id="GO:0003700">
    <property type="term" value="F:DNA-binding transcription factor activity"/>
    <property type="evidence" value="ECO:0007669"/>
    <property type="project" value="InterPro"/>
</dbReference>
<dbReference type="PROSITE" id="PS51464">
    <property type="entry name" value="SIS"/>
    <property type="match status" value="1"/>
</dbReference>
<dbReference type="OrthoDB" id="391939at2"/>
<proteinExistence type="predicted"/>
<dbReference type="GO" id="GO:0003677">
    <property type="term" value="F:DNA binding"/>
    <property type="evidence" value="ECO:0007669"/>
    <property type="project" value="InterPro"/>
</dbReference>
<dbReference type="Proteomes" id="UP000062963">
    <property type="component" value="Chromosome"/>
</dbReference>
<dbReference type="Gene3D" id="3.40.50.10490">
    <property type="entry name" value="Glucose-6-phosphate isomerase like protein, domain 1"/>
    <property type="match status" value="1"/>
</dbReference>
<evidence type="ECO:0000313" key="4">
    <source>
        <dbReference type="Proteomes" id="UP000062963"/>
    </source>
</evidence>
<evidence type="ECO:0000259" key="1">
    <source>
        <dbReference type="PROSITE" id="PS51071"/>
    </source>
</evidence>
<dbReference type="Pfam" id="PF01380">
    <property type="entry name" value="SIS"/>
    <property type="match status" value="1"/>
</dbReference>
<dbReference type="GO" id="GO:1901135">
    <property type="term" value="P:carbohydrate derivative metabolic process"/>
    <property type="evidence" value="ECO:0007669"/>
    <property type="project" value="InterPro"/>
</dbReference>
<feature type="domain" description="SIS" evidence="2">
    <location>
        <begin position="113"/>
        <end position="256"/>
    </location>
</feature>
<dbReference type="SUPFAM" id="SSF46689">
    <property type="entry name" value="Homeodomain-like"/>
    <property type="match status" value="1"/>
</dbReference>
<dbReference type="AlphaFoldDB" id="A0A0K2JFJ5"/>
<dbReference type="CDD" id="cd04795">
    <property type="entry name" value="SIS"/>
    <property type="match status" value="1"/>
</dbReference>
<evidence type="ECO:0000259" key="2">
    <source>
        <dbReference type="PROSITE" id="PS51464"/>
    </source>
</evidence>
<dbReference type="PANTHER" id="PTHR30514">
    <property type="entry name" value="GLUCOKINASE"/>
    <property type="match status" value="1"/>
</dbReference>
<evidence type="ECO:0000313" key="3">
    <source>
        <dbReference type="EMBL" id="ALA97197.1"/>
    </source>
</evidence>
<dbReference type="GO" id="GO:0097367">
    <property type="term" value="F:carbohydrate derivative binding"/>
    <property type="evidence" value="ECO:0007669"/>
    <property type="project" value="InterPro"/>
</dbReference>
<accession>A0A0K2JFJ5</accession>
<protein>
    <submittedName>
        <fullName evidence="3">Transcriptional regulator</fullName>
    </submittedName>
</protein>
<dbReference type="RefSeq" id="WP_053390536.1">
    <property type="nucleotide sequence ID" value="NZ_CP010899.1"/>
</dbReference>
<dbReference type="InterPro" id="IPR047640">
    <property type="entry name" value="RpiR-like"/>
</dbReference>
<dbReference type="PANTHER" id="PTHR30514:SF21">
    <property type="entry name" value="RPIR-FAMILY TRANSCRIPTIONAL REGULATOR"/>
    <property type="match status" value="1"/>
</dbReference>
<dbReference type="InterPro" id="IPR036388">
    <property type="entry name" value="WH-like_DNA-bd_sf"/>
</dbReference>